<gene>
    <name evidence="1" type="ORF">Ga0074115_101157</name>
    <name evidence="2" type="ORF">Ga0076813_150415</name>
</gene>
<reference evidence="3 4" key="1">
    <citation type="submission" date="2015-11" db="EMBL/GenBank/DDBJ databases">
        <title>The genome of Candidatus Endoriftia persephone in Ridgeia piscesae and population structure of the North Eastern Pacific vestimentiferan symbionts.</title>
        <authorList>
            <person name="Perez M."/>
            <person name="Juniper K.S."/>
        </authorList>
    </citation>
    <scope>NUCLEOTIDE SEQUENCE [LARGE SCALE GENOMIC DNA]</scope>
    <source>
        <strain evidence="2">Ind10</strain>
        <strain evidence="1">Ind11</strain>
    </source>
</reference>
<evidence type="ECO:0000313" key="2">
    <source>
        <dbReference type="EMBL" id="KRT59261.1"/>
    </source>
</evidence>
<comment type="caution">
    <text evidence="2">The sequence shown here is derived from an EMBL/GenBank/DDBJ whole genome shotgun (WGS) entry which is preliminary data.</text>
</comment>
<dbReference type="EMBL" id="LDXT01000095">
    <property type="protein sequence ID" value="KRT53822.1"/>
    <property type="molecule type" value="Genomic_DNA"/>
</dbReference>
<proteinExistence type="predicted"/>
<sequence length="61" mass="7094">MMMPKPTQVKKLDHDTCMREIPRSEMGVAEADDYIFYFCGSDYYAEMSHETPPSEQPEDIT</sequence>
<dbReference type="Proteomes" id="UP000051634">
    <property type="component" value="Unassembled WGS sequence"/>
</dbReference>
<dbReference type="Proteomes" id="UP000051276">
    <property type="component" value="Unassembled WGS sequence"/>
</dbReference>
<keyword evidence="4" id="KW-1185">Reference proteome</keyword>
<dbReference type="EMBL" id="LMXI01000190">
    <property type="protein sequence ID" value="KRT59261.1"/>
    <property type="molecule type" value="Genomic_DNA"/>
</dbReference>
<name>A0A0T5Z8Z5_9GAMM</name>
<dbReference type="RefSeq" id="WP_232432836.1">
    <property type="nucleotide sequence ID" value="NZ_KQ556868.1"/>
</dbReference>
<protein>
    <submittedName>
        <fullName evidence="2">Uncharacterized protein</fullName>
    </submittedName>
</protein>
<dbReference type="AlphaFoldDB" id="A0A0T5Z8Z5"/>
<organism evidence="2 3">
    <name type="scientific">endosymbiont of Ridgeia piscesae</name>
    <dbReference type="NCBI Taxonomy" id="54398"/>
    <lineage>
        <taxon>Bacteria</taxon>
        <taxon>Pseudomonadati</taxon>
        <taxon>Pseudomonadota</taxon>
        <taxon>Gammaproteobacteria</taxon>
        <taxon>sulfur-oxidizing symbionts</taxon>
    </lineage>
</organism>
<accession>A0A0T5Z8Z5</accession>
<evidence type="ECO:0000313" key="3">
    <source>
        <dbReference type="Proteomes" id="UP000051276"/>
    </source>
</evidence>
<evidence type="ECO:0000313" key="1">
    <source>
        <dbReference type="EMBL" id="KRT53822.1"/>
    </source>
</evidence>
<evidence type="ECO:0000313" key="4">
    <source>
        <dbReference type="Proteomes" id="UP000051634"/>
    </source>
</evidence>